<evidence type="ECO:0000259" key="1">
    <source>
        <dbReference type="SMART" id="SM00347"/>
    </source>
</evidence>
<evidence type="ECO:0000313" key="3">
    <source>
        <dbReference type="Proteomes" id="UP000587462"/>
    </source>
</evidence>
<reference evidence="2 3" key="1">
    <citation type="submission" date="2020-04" db="EMBL/GenBank/DDBJ databases">
        <title>Draft Genome Sequence of Streptomyces morookaense DSM 40503, an 8-azaguanine-producing strain.</title>
        <authorList>
            <person name="Qi J."/>
            <person name="Gao J.-M."/>
        </authorList>
    </citation>
    <scope>NUCLEOTIDE SEQUENCE [LARGE SCALE GENOMIC DNA]</scope>
    <source>
        <strain evidence="2 3">DSM 40503</strain>
    </source>
</reference>
<dbReference type="InterPro" id="IPR036388">
    <property type="entry name" value="WH-like_DNA-bd_sf"/>
</dbReference>
<accession>A0A7Y7BAI7</accession>
<dbReference type="InterPro" id="IPR000835">
    <property type="entry name" value="HTH_MarR-typ"/>
</dbReference>
<gene>
    <name evidence="2" type="ORF">HG542_28585</name>
</gene>
<dbReference type="SMART" id="SM00347">
    <property type="entry name" value="HTH_MARR"/>
    <property type="match status" value="1"/>
</dbReference>
<evidence type="ECO:0000313" key="2">
    <source>
        <dbReference type="EMBL" id="NVK81581.1"/>
    </source>
</evidence>
<dbReference type="Proteomes" id="UP000587462">
    <property type="component" value="Unassembled WGS sequence"/>
</dbReference>
<dbReference type="InterPro" id="IPR036390">
    <property type="entry name" value="WH_DNA-bd_sf"/>
</dbReference>
<dbReference type="SUPFAM" id="SSF46785">
    <property type="entry name" value="Winged helix' DNA-binding domain"/>
    <property type="match status" value="1"/>
</dbReference>
<sequence>MKPIGYWLNRTDKALTCHMNAMLAEFGLTRTAWQVLDVIREDPQATDTEVLTVLAANADIGTLTTAIETAIAAGWIARPEPGRLALTDDGRARLSDVAERVHAFRDLSAAGITREEYRITVTVLERMTHNLENRTMSSPKPQPS</sequence>
<dbReference type="AlphaFoldDB" id="A0A7Y7BAI7"/>
<dbReference type="EMBL" id="JABBXF010000086">
    <property type="protein sequence ID" value="NVK81581.1"/>
    <property type="molecule type" value="Genomic_DNA"/>
</dbReference>
<dbReference type="RefSeq" id="WP_171086465.1">
    <property type="nucleotide sequence ID" value="NZ_BNBU01000001.1"/>
</dbReference>
<organism evidence="2 3">
    <name type="scientific">Streptomyces morookaense</name>
    <name type="common">Streptoverticillium morookaense</name>
    <dbReference type="NCBI Taxonomy" id="1970"/>
    <lineage>
        <taxon>Bacteria</taxon>
        <taxon>Bacillati</taxon>
        <taxon>Actinomycetota</taxon>
        <taxon>Actinomycetes</taxon>
        <taxon>Kitasatosporales</taxon>
        <taxon>Streptomycetaceae</taxon>
        <taxon>Streptomyces</taxon>
    </lineage>
</organism>
<keyword evidence="3" id="KW-1185">Reference proteome</keyword>
<name>A0A7Y7BAI7_STRMO</name>
<dbReference type="GO" id="GO:0003700">
    <property type="term" value="F:DNA-binding transcription factor activity"/>
    <property type="evidence" value="ECO:0007669"/>
    <property type="project" value="InterPro"/>
</dbReference>
<protein>
    <submittedName>
        <fullName evidence="2">MarR family transcriptional regulator</fullName>
    </submittedName>
</protein>
<comment type="caution">
    <text evidence="2">The sequence shown here is derived from an EMBL/GenBank/DDBJ whole genome shotgun (WGS) entry which is preliminary data.</text>
</comment>
<feature type="domain" description="HTH marR-type" evidence="1">
    <location>
        <begin position="21"/>
        <end position="117"/>
    </location>
</feature>
<dbReference type="Gene3D" id="1.10.10.10">
    <property type="entry name" value="Winged helix-like DNA-binding domain superfamily/Winged helix DNA-binding domain"/>
    <property type="match status" value="1"/>
</dbReference>
<proteinExistence type="predicted"/>